<evidence type="ECO:0000313" key="3">
    <source>
        <dbReference type="Proteomes" id="UP001317963"/>
    </source>
</evidence>
<dbReference type="InterPro" id="IPR050965">
    <property type="entry name" value="UPF0336/Enoyl-CoA_hydratase"/>
</dbReference>
<dbReference type="SUPFAM" id="SSF54637">
    <property type="entry name" value="Thioesterase/thiol ester dehydrase-isomerase"/>
    <property type="match status" value="1"/>
</dbReference>
<evidence type="ECO:0000313" key="2">
    <source>
        <dbReference type="EMBL" id="UZP75206.1"/>
    </source>
</evidence>
<dbReference type="PANTHER" id="PTHR43437:SF3">
    <property type="entry name" value="HYDROXYACYL-THIOESTER DEHYDRATASE TYPE 2, MITOCHONDRIAL"/>
    <property type="match status" value="1"/>
</dbReference>
<name>A0ABY6Q961_9GAMM</name>
<feature type="domain" description="MaoC-like" evidence="1">
    <location>
        <begin position="19"/>
        <end position="119"/>
    </location>
</feature>
<proteinExistence type="predicted"/>
<dbReference type="PANTHER" id="PTHR43437">
    <property type="entry name" value="HYDROXYACYL-THIOESTER DEHYDRATASE TYPE 2, MITOCHONDRIAL-RELATED"/>
    <property type="match status" value="1"/>
</dbReference>
<dbReference type="EMBL" id="CP036501">
    <property type="protein sequence ID" value="UZP75206.1"/>
    <property type="molecule type" value="Genomic_DNA"/>
</dbReference>
<dbReference type="Proteomes" id="UP001317963">
    <property type="component" value="Chromosome"/>
</dbReference>
<evidence type="ECO:0000259" key="1">
    <source>
        <dbReference type="Pfam" id="PF01575"/>
    </source>
</evidence>
<dbReference type="InterPro" id="IPR002539">
    <property type="entry name" value="MaoC-like_dom"/>
</dbReference>
<organism evidence="2 3">
    <name type="scientific">Candidatus Paraluminiphilus aquimaris</name>
    <dbReference type="NCBI Taxonomy" id="2518994"/>
    <lineage>
        <taxon>Bacteria</taxon>
        <taxon>Pseudomonadati</taxon>
        <taxon>Pseudomonadota</taxon>
        <taxon>Gammaproteobacteria</taxon>
        <taxon>Cellvibrionales</taxon>
        <taxon>Halieaceae</taxon>
        <taxon>Candidatus Paraluminiphilus</taxon>
    </lineage>
</organism>
<dbReference type="CDD" id="cd03449">
    <property type="entry name" value="R_hydratase"/>
    <property type="match status" value="1"/>
</dbReference>
<keyword evidence="3" id="KW-1185">Reference proteome</keyword>
<gene>
    <name evidence="2" type="ORF">E0F26_10875</name>
</gene>
<accession>A0ABY6Q961</accession>
<protein>
    <submittedName>
        <fullName evidence="2">3-hydroxybutyryl-CoA dehydratase</fullName>
    </submittedName>
</protein>
<dbReference type="Pfam" id="PF01575">
    <property type="entry name" value="MaoC_dehydratas"/>
    <property type="match status" value="1"/>
</dbReference>
<dbReference type="InterPro" id="IPR029069">
    <property type="entry name" value="HotDog_dom_sf"/>
</dbReference>
<dbReference type="Gene3D" id="3.10.129.10">
    <property type="entry name" value="Hotdog Thioesterase"/>
    <property type="match status" value="1"/>
</dbReference>
<reference evidence="2 3" key="1">
    <citation type="submission" date="2019-02" db="EMBL/GenBank/DDBJ databases">
        <title>Halieaceae_genomes.</title>
        <authorList>
            <person name="Li S.-H."/>
        </authorList>
    </citation>
    <scope>NUCLEOTIDE SEQUENCE [LARGE SCALE GENOMIC DNA]</scope>
    <source>
        <strain evidence="2 3">JH123</strain>
    </source>
</reference>
<dbReference type="RefSeq" id="WP_279241685.1">
    <property type="nucleotide sequence ID" value="NZ_CP036501.1"/>
</dbReference>
<sequence length="168" mass="18144">MEITNITFDELAIGDGIEVSRLVTARDVELFAVVSGDHNPLHLDPEYGATTPFGECIGHGMLIGAFVSAMIGMEFMGPGTVYLGQNLEFRSPIFLGDTLTLSLTVTDKHARKPWVTMALKVTNQDGKEVSRGESKVIAPTEKQTLTVVPPPPVELVDHDSPRLDGAIN</sequence>